<sequence length="86" mass="8770">MPRAGVPQRRLVTAAPASRSTQTRRRSTDVCAGLSGGCGTPCDGRDVGRCGLALGIVDETPNCTVRRPPGPTPSDGPGVVVRARGS</sequence>
<evidence type="ECO:0000256" key="1">
    <source>
        <dbReference type="SAM" id="MobiDB-lite"/>
    </source>
</evidence>
<gene>
    <name evidence="2" type="ORF">AERYTH_00125</name>
</gene>
<dbReference type="EMBL" id="CP011502">
    <property type="protein sequence ID" value="ALX03214.1"/>
    <property type="molecule type" value="Genomic_DNA"/>
</dbReference>
<dbReference type="Proteomes" id="UP000067689">
    <property type="component" value="Chromosome"/>
</dbReference>
<reference evidence="2 3" key="1">
    <citation type="journal article" date="1991" name="Int. J. Syst. Bacteriol.">
        <title>Description of the erythromycin-producing bacterium Arthrobacter sp. strain NRRL B-3381 as Aeromicrobium erythreum gen. nov., sp. nov.</title>
        <authorList>
            <person name="Miller E.S."/>
            <person name="Woese C.R."/>
            <person name="Brenner S."/>
        </authorList>
    </citation>
    <scope>NUCLEOTIDE SEQUENCE [LARGE SCALE GENOMIC DNA]</scope>
    <source>
        <strain evidence="2 3">AR18</strain>
    </source>
</reference>
<feature type="region of interest" description="Disordered" evidence="1">
    <location>
        <begin position="63"/>
        <end position="86"/>
    </location>
</feature>
<protein>
    <submittedName>
        <fullName evidence="2">Uncharacterized protein</fullName>
    </submittedName>
</protein>
<organism evidence="2 3">
    <name type="scientific">Aeromicrobium erythreum</name>
    <dbReference type="NCBI Taxonomy" id="2041"/>
    <lineage>
        <taxon>Bacteria</taxon>
        <taxon>Bacillati</taxon>
        <taxon>Actinomycetota</taxon>
        <taxon>Actinomycetes</taxon>
        <taxon>Propionibacteriales</taxon>
        <taxon>Nocardioidaceae</taxon>
        <taxon>Aeromicrobium</taxon>
    </lineage>
</organism>
<feature type="region of interest" description="Disordered" evidence="1">
    <location>
        <begin position="1"/>
        <end position="30"/>
    </location>
</feature>
<dbReference type="AlphaFoldDB" id="A0A0U4C5M1"/>
<dbReference type="STRING" id="2041.AERYTH_00125"/>
<keyword evidence="3" id="KW-1185">Reference proteome</keyword>
<evidence type="ECO:0000313" key="2">
    <source>
        <dbReference type="EMBL" id="ALX03214.1"/>
    </source>
</evidence>
<dbReference type="KEGG" id="aer:AERYTH_00125"/>
<evidence type="ECO:0000313" key="3">
    <source>
        <dbReference type="Proteomes" id="UP000067689"/>
    </source>
</evidence>
<accession>A0A0U4C5M1</accession>
<name>A0A0U4C5M1_9ACTN</name>
<proteinExistence type="predicted"/>